<dbReference type="PROSITE" id="PS50119">
    <property type="entry name" value="ZF_BBOX"/>
    <property type="match status" value="2"/>
</dbReference>
<dbReference type="InterPro" id="IPR022011">
    <property type="entry name" value="IR1-M"/>
</dbReference>
<keyword evidence="13" id="KW-0653">Protein transport</keyword>
<keyword evidence="12" id="KW-0862">Zinc</keyword>
<dbReference type="Gene3D" id="1.10.10.2360">
    <property type="match status" value="1"/>
</dbReference>
<evidence type="ECO:0000256" key="16">
    <source>
        <dbReference type="ARBA" id="ARBA00023242"/>
    </source>
</evidence>
<evidence type="ECO:0000256" key="8">
    <source>
        <dbReference type="ARBA" id="ARBA00022448"/>
    </source>
</evidence>
<evidence type="ECO:0000256" key="1">
    <source>
        <dbReference type="ARBA" id="ARBA00001798"/>
    </source>
</evidence>
<dbReference type="Pfam" id="PF00643">
    <property type="entry name" value="zf-B_box"/>
    <property type="match status" value="2"/>
</dbReference>
<evidence type="ECO:0000256" key="2">
    <source>
        <dbReference type="ARBA" id="ARBA00004567"/>
    </source>
</evidence>
<dbReference type="GO" id="GO:0005643">
    <property type="term" value="C:nuclear pore"/>
    <property type="evidence" value="ECO:0007669"/>
    <property type="project" value="UniProtKB-SubCell"/>
</dbReference>
<dbReference type="EMBL" id="GG666471">
    <property type="protein sequence ID" value="EEN67543.1"/>
    <property type="molecule type" value="Genomic_DNA"/>
</dbReference>
<dbReference type="InterPro" id="IPR036443">
    <property type="entry name" value="Znf_RanBP2_sf"/>
</dbReference>
<keyword evidence="10 17" id="KW-0863">Zinc-finger</keyword>
<evidence type="ECO:0000256" key="4">
    <source>
        <dbReference type="ARBA" id="ARBA00008926"/>
    </source>
</evidence>
<proteinExistence type="inferred from homology"/>
<dbReference type="SUPFAM" id="SSF57845">
    <property type="entry name" value="B-box zinc-binding domain"/>
    <property type="match status" value="1"/>
</dbReference>
<evidence type="ECO:0000256" key="19">
    <source>
        <dbReference type="SAM" id="MobiDB-lite"/>
    </source>
</evidence>
<keyword evidence="9" id="KW-0479">Metal-binding</keyword>
<dbReference type="FunFam" id="3.30.160.60:FF:002885">
    <property type="entry name" value="Uncharacterized protein"/>
    <property type="match status" value="1"/>
</dbReference>
<dbReference type="PANTHER" id="PTHR25462">
    <property type="entry name" value="BONUS, ISOFORM C-RELATED"/>
    <property type="match status" value="1"/>
</dbReference>
<evidence type="ECO:0000259" key="22">
    <source>
        <dbReference type="PROSITE" id="PS50199"/>
    </source>
</evidence>
<feature type="domain" description="RING-type" evidence="20">
    <location>
        <begin position="17"/>
        <end position="60"/>
    </location>
</feature>
<feature type="domain" description="B box-type" evidence="21">
    <location>
        <begin position="158"/>
        <end position="199"/>
    </location>
</feature>
<keyword evidence="14" id="KW-0811">Translocation</keyword>
<feature type="domain" description="RanBP2-type" evidence="22">
    <location>
        <begin position="429"/>
        <end position="458"/>
    </location>
</feature>
<evidence type="ECO:0000256" key="13">
    <source>
        <dbReference type="ARBA" id="ARBA00022927"/>
    </source>
</evidence>
<feature type="domain" description="B box-type" evidence="21">
    <location>
        <begin position="96"/>
        <end position="143"/>
    </location>
</feature>
<evidence type="ECO:0000256" key="5">
    <source>
        <dbReference type="ARBA" id="ARBA00012251"/>
    </source>
</evidence>
<dbReference type="Pfam" id="PF00641">
    <property type="entry name" value="Zn_ribbon_RanBP"/>
    <property type="match status" value="1"/>
</dbReference>
<dbReference type="eggNOG" id="KOG2177">
    <property type="taxonomic scope" value="Eukaryota"/>
</dbReference>
<dbReference type="InterPro" id="IPR018957">
    <property type="entry name" value="Znf_C3HC4_RING-type"/>
</dbReference>
<keyword evidence="8" id="KW-0813">Transport</keyword>
<evidence type="ECO:0000256" key="7">
    <source>
        <dbReference type="ARBA" id="ARBA00017887"/>
    </source>
</evidence>
<dbReference type="Pfam" id="PF12185">
    <property type="entry name" value="IR1-M"/>
    <property type="match status" value="1"/>
</dbReference>
<keyword evidence="15" id="KW-0906">Nuclear pore complex</keyword>
<feature type="coiled-coil region" evidence="18">
    <location>
        <begin position="207"/>
        <end position="270"/>
    </location>
</feature>
<dbReference type="GO" id="GO:0061630">
    <property type="term" value="F:ubiquitin protein ligase activity"/>
    <property type="evidence" value="ECO:0007669"/>
    <property type="project" value="UniProtKB-EC"/>
</dbReference>
<feature type="region of interest" description="Disordered" evidence="19">
    <location>
        <begin position="1245"/>
        <end position="1282"/>
    </location>
</feature>
<evidence type="ECO:0000256" key="14">
    <source>
        <dbReference type="ARBA" id="ARBA00023010"/>
    </source>
</evidence>
<dbReference type="InterPro" id="IPR000315">
    <property type="entry name" value="Znf_B-box"/>
</dbReference>
<dbReference type="PROSITE" id="PS01358">
    <property type="entry name" value="ZF_RANBP2_1"/>
    <property type="match status" value="1"/>
</dbReference>
<dbReference type="PROSITE" id="PS50089">
    <property type="entry name" value="ZF_RING_2"/>
    <property type="match status" value="1"/>
</dbReference>
<keyword evidence="11" id="KW-0509">mRNA transport</keyword>
<dbReference type="InterPro" id="IPR047153">
    <property type="entry name" value="TRIM45/56/19-like"/>
</dbReference>
<accession>C3XXT3</accession>
<evidence type="ECO:0000256" key="11">
    <source>
        <dbReference type="ARBA" id="ARBA00022816"/>
    </source>
</evidence>
<dbReference type="SMART" id="SM00184">
    <property type="entry name" value="RING"/>
    <property type="match status" value="1"/>
</dbReference>
<dbReference type="GO" id="GO:0008270">
    <property type="term" value="F:zinc ion binding"/>
    <property type="evidence" value="ECO:0007669"/>
    <property type="project" value="UniProtKB-KW"/>
</dbReference>
<evidence type="ECO:0000256" key="18">
    <source>
        <dbReference type="SAM" id="Coils"/>
    </source>
</evidence>
<protein>
    <recommendedName>
        <fullName evidence="6">Nuclear pore complex protein Nup98-Nup96</fullName>
        <ecNumber evidence="5">2.3.2.31</ecNumber>
    </recommendedName>
    <alternativeName>
        <fullName evidence="7">RanBP-type and C3HC4-type zinc finger-containing protein 1</fullName>
    </alternativeName>
</protein>
<name>C3XXT3_BRAFL</name>
<keyword evidence="16" id="KW-0539">Nucleus</keyword>
<dbReference type="eggNOG" id="KOG0845">
    <property type="taxonomic scope" value="Eukaryota"/>
</dbReference>
<dbReference type="Pfam" id="PF00097">
    <property type="entry name" value="zf-C3HC4"/>
    <property type="match status" value="1"/>
</dbReference>
<dbReference type="GO" id="GO:0031965">
    <property type="term" value="C:nuclear membrane"/>
    <property type="evidence" value="ECO:0007669"/>
    <property type="project" value="UniProtKB-SubCell"/>
</dbReference>
<dbReference type="InterPro" id="IPR001876">
    <property type="entry name" value="Znf_RanBP2"/>
</dbReference>
<dbReference type="InterPro" id="IPR013083">
    <property type="entry name" value="Znf_RING/FYVE/PHD"/>
</dbReference>
<reference evidence="23" key="1">
    <citation type="journal article" date="2008" name="Nature">
        <title>The amphioxus genome and the evolution of the chordate karyotype.</title>
        <authorList>
            <consortium name="US DOE Joint Genome Institute (JGI-PGF)"/>
            <person name="Putnam N.H."/>
            <person name="Butts T."/>
            <person name="Ferrier D.E.K."/>
            <person name="Furlong R.F."/>
            <person name="Hellsten U."/>
            <person name="Kawashima T."/>
            <person name="Robinson-Rechavi M."/>
            <person name="Shoguchi E."/>
            <person name="Terry A."/>
            <person name="Yu J.-K."/>
            <person name="Benito-Gutierrez E.L."/>
            <person name="Dubchak I."/>
            <person name="Garcia-Fernandez J."/>
            <person name="Gibson-Brown J.J."/>
            <person name="Grigoriev I.V."/>
            <person name="Horton A.C."/>
            <person name="de Jong P.J."/>
            <person name="Jurka J."/>
            <person name="Kapitonov V.V."/>
            <person name="Kohara Y."/>
            <person name="Kuroki Y."/>
            <person name="Lindquist E."/>
            <person name="Lucas S."/>
            <person name="Osoegawa K."/>
            <person name="Pennacchio L.A."/>
            <person name="Salamov A.A."/>
            <person name="Satou Y."/>
            <person name="Sauka-Spengler T."/>
            <person name="Schmutz J."/>
            <person name="Shin-I T."/>
            <person name="Toyoda A."/>
            <person name="Bronner-Fraser M."/>
            <person name="Fujiyama A."/>
            <person name="Holland L.Z."/>
            <person name="Holland P.W.H."/>
            <person name="Satoh N."/>
            <person name="Rokhsar D.S."/>
        </authorList>
    </citation>
    <scope>NUCLEOTIDE SEQUENCE [LARGE SCALE GENOMIC DNA]</scope>
    <source>
        <strain evidence="23">S238N-H82</strain>
        <tissue evidence="23">Testes</tissue>
    </source>
</reference>
<evidence type="ECO:0000256" key="9">
    <source>
        <dbReference type="ARBA" id="ARBA00022723"/>
    </source>
</evidence>
<keyword evidence="18" id="KW-0175">Coiled coil</keyword>
<evidence type="ECO:0000256" key="17">
    <source>
        <dbReference type="PROSITE-ProRule" id="PRU00322"/>
    </source>
</evidence>
<dbReference type="SMART" id="SM00336">
    <property type="entry name" value="BBOX"/>
    <property type="match status" value="2"/>
</dbReference>
<dbReference type="GO" id="GO:0051028">
    <property type="term" value="P:mRNA transport"/>
    <property type="evidence" value="ECO:0007669"/>
    <property type="project" value="UniProtKB-KW"/>
</dbReference>
<dbReference type="SUPFAM" id="SSF57850">
    <property type="entry name" value="RING/U-box"/>
    <property type="match status" value="1"/>
</dbReference>
<dbReference type="PROSITE" id="PS00518">
    <property type="entry name" value="ZF_RING_1"/>
    <property type="match status" value="1"/>
</dbReference>
<organism>
    <name type="scientific">Branchiostoma floridae</name>
    <name type="common">Florida lancelet</name>
    <name type="synonym">Amphioxus</name>
    <dbReference type="NCBI Taxonomy" id="7739"/>
    <lineage>
        <taxon>Eukaryota</taxon>
        <taxon>Metazoa</taxon>
        <taxon>Chordata</taxon>
        <taxon>Cephalochordata</taxon>
        <taxon>Leptocardii</taxon>
        <taxon>Amphioxiformes</taxon>
        <taxon>Branchiostomatidae</taxon>
        <taxon>Branchiostoma</taxon>
    </lineage>
</organism>
<dbReference type="InParanoid" id="C3XXT3"/>
<dbReference type="SUPFAM" id="SSF90209">
    <property type="entry name" value="Ran binding protein zinc finger-like"/>
    <property type="match status" value="1"/>
</dbReference>
<dbReference type="FunFam" id="1.10.10.2360:FF:000001">
    <property type="entry name" value="Nuclear pore complex protein Nup98-Nup96"/>
    <property type="match status" value="1"/>
</dbReference>
<dbReference type="InterPro" id="IPR017907">
    <property type="entry name" value="Znf_RING_CS"/>
</dbReference>
<evidence type="ECO:0000256" key="10">
    <source>
        <dbReference type="ARBA" id="ARBA00022771"/>
    </source>
</evidence>
<dbReference type="Gene3D" id="4.10.1060.10">
    <property type="entry name" value="Zinc finger, RanBP2-type"/>
    <property type="match status" value="1"/>
</dbReference>
<dbReference type="Pfam" id="PF21240">
    <property type="entry name" value="Nup98_GLEBS"/>
    <property type="match status" value="1"/>
</dbReference>
<comment type="catalytic activity">
    <reaction evidence="1">
        <text>[E2 ubiquitin-conjugating enzyme]-S-ubiquitinyl-L-cysteine + [acceptor protein]-L-lysine = [E2 ubiquitin-conjugating enzyme]-L-cysteine + [acceptor protein]-N(6)-ubiquitinyl-L-lysine.</text>
        <dbReference type="EC" id="2.3.2.31"/>
    </reaction>
</comment>
<dbReference type="SMART" id="SM00547">
    <property type="entry name" value="ZnF_RBZ"/>
    <property type="match status" value="1"/>
</dbReference>
<dbReference type="FunFam" id="3.30.40.10:FF:000656">
    <property type="entry name" value="Uncharacterized protein"/>
    <property type="match status" value="1"/>
</dbReference>
<sequence length="1310" mass="153002">MAESKLLSRLSEDFLECQICLQPYRRPKVLSCLHSFCQQCLEEFLKKQKVKTDLDCPTCRSKTLLPGGGVAELKDNFFVESLKDTVDVHKKLTNEGESLVCGSCETKSGVESFCTECGEFLCDECVAIHHRLKVTRGHQVIGVELLKAESDTVRIKPRPLPPCRIHSQEILKFFCVDCSEAICQVCTVLSHKDHKYEYFADTAVKAKEDILALLAKTERKLENLKKADQQAQAQKTELEKNVTETLEKIKRTSEETKENLVKLVNQQETELLSYVNTVSQTRSKEYSTAIEEIETATVALQSAAEFGRNIVEHGSEFDIMAVSGEVSSRLNKLLLEEPAEDYLLAKKAYIAFEADKTINMSKPRLGLLKTRQDSLQTFSFVSAGATLFGRSLPEHANGDDNDHVPEKHVIHFKPKVSVSEGFDDLFKSKPESWDCEVCMVSNPGHTIKCLACSTPKPEPTSRSVLGKASTGIGVGFTFSTPAKPAKSTGVVFSGPSIGSNATSGTGARFSFNAKADETSKTSSTFVSRAGNAMPSIRDLAKQSLVGTETDTKPFSFADALEQKQKKVTLGVQDCTSEKTPTDLSQSPEKGWPQLSNMTFGASLTSGPDVQIIFEKKPTATQLTRALKYRLPPTFYFYEDLPVPDGYRPDEDFDDYEIWFDQWKAGKALRKDAPQPVQTTSTPTKDQQDERRAVWYFQKYRRAAVWYFHKYRRAAVWYFHKYRRAAAWYFHKYRRAAVWYFHKYRRAVWYFHKYRRAAVWYFHKYRRAAVWYFHKYRRAAWYFHKYRRAAWYFHKYRRAAVWYFHKYRRAVWYFHKYRRAAVWYFHKYRRAAVWYFHKYKRAAVWYFHKYRRAVWYFHKYRRAAVWYFHKYRRAAVWYFHKYRRAAVWYFHKYRRAAVWYFHKYKRAAVWYFHKYRRAAVWYFHKYRRAAWYFHKYRRAAVWYFHKYRRAAVWYFHKYRRAAVWYFHKYRRAAVWYFHQYKRAAVWYFHKYRRAAVWYFHKYRRAAWYFHKYRRAAVWYFHKYRRAAVWYFHKYRRAAVWYFHKYRRAAVWYFHKYRRAAVWYFHKYRGRCLVLPQVQESCLVLPQVQEGSCLVLPQVQEGSCLVLPQVQEGSCLVLPQVQEGSCLVLPQVQEGSCLVLPQVQGGCLVLPQVQLVKDSSLHQSSRQNRLGVLAKLSPPDDLEPVSGTDTMKENGVDQNVRTAHQCITAMKEYETKSLEELRLEDYLGNRKGGSTGATELFKLAATPQAKGDLSGTSRTRDRLRARPKRCLAGGSDGKGATQGDYDYVGGGGGGLLTDGASFGGTDGSNGGF</sequence>
<dbReference type="InterPro" id="IPR001841">
    <property type="entry name" value="Znf_RING"/>
</dbReference>
<comment type="similarity">
    <text evidence="4">Belongs to the nucleoporin GLFG family.</text>
</comment>
<evidence type="ECO:0000313" key="23">
    <source>
        <dbReference type="EMBL" id="EEN67543.1"/>
    </source>
</evidence>
<dbReference type="Gene3D" id="3.30.40.10">
    <property type="entry name" value="Zinc/RING finger domain, C3HC4 (zinc finger)"/>
    <property type="match status" value="1"/>
</dbReference>
<evidence type="ECO:0000259" key="20">
    <source>
        <dbReference type="PROSITE" id="PS50089"/>
    </source>
</evidence>
<evidence type="ECO:0000256" key="6">
    <source>
        <dbReference type="ARBA" id="ARBA00013472"/>
    </source>
</evidence>
<evidence type="ECO:0000259" key="21">
    <source>
        <dbReference type="PROSITE" id="PS50119"/>
    </source>
</evidence>
<dbReference type="GO" id="GO:0015031">
    <property type="term" value="P:protein transport"/>
    <property type="evidence" value="ECO:0007669"/>
    <property type="project" value="UniProtKB-KW"/>
</dbReference>
<dbReference type="FunFam" id="4.10.1060.10:FF:000003">
    <property type="entry name" value="E3 SUMO-protein ligase RanBP2"/>
    <property type="match status" value="1"/>
</dbReference>
<dbReference type="EC" id="2.3.2.31" evidence="5"/>
<dbReference type="Gene3D" id="3.30.160.60">
    <property type="entry name" value="Classic Zinc Finger"/>
    <property type="match status" value="1"/>
</dbReference>
<evidence type="ECO:0000256" key="15">
    <source>
        <dbReference type="ARBA" id="ARBA00023132"/>
    </source>
</evidence>
<gene>
    <name evidence="23" type="ORF">BRAFLDRAFT_63830</name>
</gene>
<comment type="subcellular location">
    <subcellularLocation>
        <location evidence="3">Nucleus membrane</location>
        <topology evidence="3">Peripheral membrane protein</topology>
        <orientation evidence="3">Nucleoplasmic side</orientation>
    </subcellularLocation>
    <subcellularLocation>
        <location evidence="2">Nucleus</location>
        <location evidence="2">Nuclear pore complex</location>
    </subcellularLocation>
</comment>
<dbReference type="PANTHER" id="PTHR25462:SF229">
    <property type="entry name" value="TRANSCRIPTION INTERMEDIARY FACTOR 1-BETA"/>
    <property type="match status" value="1"/>
</dbReference>
<evidence type="ECO:0000256" key="12">
    <source>
        <dbReference type="ARBA" id="ARBA00022833"/>
    </source>
</evidence>
<evidence type="ECO:0000256" key="3">
    <source>
        <dbReference type="ARBA" id="ARBA00004620"/>
    </source>
</evidence>
<dbReference type="PROSITE" id="PS50199">
    <property type="entry name" value="ZF_RANBP2_2"/>
    <property type="match status" value="1"/>
</dbReference>